<dbReference type="RefSeq" id="WP_122979571.1">
    <property type="nucleotide sequence ID" value="NZ_BOMX01000106.1"/>
</dbReference>
<feature type="signal peptide" evidence="1">
    <location>
        <begin position="1"/>
        <end position="29"/>
    </location>
</feature>
<evidence type="ECO:0000313" key="2">
    <source>
        <dbReference type="EMBL" id="TWG20871.1"/>
    </source>
</evidence>
<dbReference type="Gene3D" id="2.60.40.1120">
    <property type="entry name" value="Carboxypeptidase-like, regulatory domain"/>
    <property type="match status" value="2"/>
</dbReference>
<dbReference type="Pfam" id="PF13620">
    <property type="entry name" value="CarboxypepD_reg"/>
    <property type="match status" value="2"/>
</dbReference>
<feature type="chain" id="PRO_5022003333" evidence="1">
    <location>
        <begin position="30"/>
        <end position="586"/>
    </location>
</feature>
<keyword evidence="2" id="KW-0378">Hydrolase</keyword>
<organism evidence="2 3">
    <name type="scientific">Actinoplanes teichomyceticus</name>
    <dbReference type="NCBI Taxonomy" id="1867"/>
    <lineage>
        <taxon>Bacteria</taxon>
        <taxon>Bacillati</taxon>
        <taxon>Actinomycetota</taxon>
        <taxon>Actinomycetes</taxon>
        <taxon>Micromonosporales</taxon>
        <taxon>Micromonosporaceae</taxon>
        <taxon>Actinoplanes</taxon>
    </lineage>
</organism>
<keyword evidence="3" id="KW-1185">Reference proteome</keyword>
<protein>
    <submittedName>
        <fullName evidence="2">Carboxypeptidase family protein</fullName>
    </submittedName>
</protein>
<keyword evidence="2" id="KW-0121">Carboxypeptidase</keyword>
<comment type="caution">
    <text evidence="2">The sequence shown here is derived from an EMBL/GenBank/DDBJ whole genome shotgun (WGS) entry which is preliminary data.</text>
</comment>
<name>A0A561WAI4_ACTTI</name>
<accession>A0A561WAI4</accession>
<dbReference type="AlphaFoldDB" id="A0A561WAI4"/>
<dbReference type="Proteomes" id="UP000320239">
    <property type="component" value="Unassembled WGS sequence"/>
</dbReference>
<dbReference type="InterPro" id="IPR008969">
    <property type="entry name" value="CarboxyPept-like_regulatory"/>
</dbReference>
<evidence type="ECO:0000313" key="3">
    <source>
        <dbReference type="Proteomes" id="UP000320239"/>
    </source>
</evidence>
<dbReference type="GO" id="GO:0030246">
    <property type="term" value="F:carbohydrate binding"/>
    <property type="evidence" value="ECO:0007669"/>
    <property type="project" value="InterPro"/>
</dbReference>
<dbReference type="SUPFAM" id="SSF49452">
    <property type="entry name" value="Starch-binding domain-like"/>
    <property type="match status" value="1"/>
</dbReference>
<reference evidence="2 3" key="1">
    <citation type="submission" date="2019-06" db="EMBL/GenBank/DDBJ databases">
        <title>Sequencing the genomes of 1000 actinobacteria strains.</title>
        <authorList>
            <person name="Klenk H.-P."/>
        </authorList>
    </citation>
    <scope>NUCLEOTIDE SEQUENCE [LARGE SCALE GENOMIC DNA]</scope>
    <source>
        <strain evidence="2 3">DSM 43866</strain>
    </source>
</reference>
<evidence type="ECO:0000256" key="1">
    <source>
        <dbReference type="SAM" id="SignalP"/>
    </source>
</evidence>
<keyword evidence="2" id="KW-0645">Protease</keyword>
<dbReference type="SUPFAM" id="SSF49464">
    <property type="entry name" value="Carboxypeptidase regulatory domain-like"/>
    <property type="match status" value="2"/>
</dbReference>
<dbReference type="OrthoDB" id="3632511at2"/>
<gene>
    <name evidence="2" type="ORF">FHX34_103400</name>
</gene>
<dbReference type="InterPro" id="IPR013784">
    <property type="entry name" value="Carb-bd-like_fold"/>
</dbReference>
<keyword evidence="1" id="KW-0732">Signal</keyword>
<dbReference type="GO" id="GO:0004180">
    <property type="term" value="F:carboxypeptidase activity"/>
    <property type="evidence" value="ECO:0007669"/>
    <property type="project" value="UniProtKB-KW"/>
</dbReference>
<proteinExistence type="predicted"/>
<sequence>MRRSLRARFGLAVLSGFLAAGALTAPAAAAEGTAVAGTLTDPSGRPVASAFVTVENLDGNVQYTYTDDAGAYSADVAPGTYRVSFGWKSLTQWAYRQVTADRAATFPVGEGETVRVDDQLLATGTLSGHITRPDGTALYGSEVTLRRGGEPVAYAYVDESGFYSFDGVLPGEYQVAFGWSTAVHHVPGTFTVAADATTTVDATLPAPTTLVVKAVDSVTGAPVGDFCVQAWDLPDPVCGDASGATLSDLPAGPVRFDVEASGSGLYLASRGVTAEPAAHRTTTVTVPLVLGGQVAVTAVDRVTGSTVADACFTLKTVGRPEDFSGGCTGPDGTGTLYTPAAPGTYTVFVRAPGTYGHQWLGASGGTGDQRAAARITVKPGTTTKAPAVRLDQAGSITGVVTGTAGTPVSGVTVDYRANASFGSGEAGGVRTDSSGRYVIGKLGPYAWPLLFSPTADHPFQWSGNAGNRFQATRIPVTAGGSSTYDFRLAKGATLRGSVTPGAREVRLLAHNATTGDLVGFFHGYHGETDVTAYGIPLIGGQQVKLQWDLYGGSDAKLWYADATDISTATKVGIPATGVKTLNLTHG</sequence>
<dbReference type="EMBL" id="VIWY01000003">
    <property type="protein sequence ID" value="TWG20871.1"/>
    <property type="molecule type" value="Genomic_DNA"/>
</dbReference>